<dbReference type="KEGG" id="tsu:Tresu_1028"/>
<evidence type="ECO:0000313" key="7">
    <source>
        <dbReference type="EMBL" id="AEB13946.1"/>
    </source>
</evidence>
<evidence type="ECO:0000256" key="2">
    <source>
        <dbReference type="ARBA" id="ARBA00022475"/>
    </source>
</evidence>
<evidence type="ECO:0000313" key="8">
    <source>
        <dbReference type="Proteomes" id="UP000006852"/>
    </source>
</evidence>
<dbReference type="eggNOG" id="COG0728">
    <property type="taxonomic scope" value="Bacteria"/>
</dbReference>
<keyword evidence="5 6" id="KW-0472">Membrane</keyword>
<proteinExistence type="predicted"/>
<feature type="transmembrane region" description="Helical" evidence="6">
    <location>
        <begin position="320"/>
        <end position="338"/>
    </location>
</feature>
<dbReference type="TCDB" id="2.A.66.1.40">
    <property type="family name" value="the multidrug/oligosaccharidyl-lipid/polysaccharide (mop) flippase superfamily"/>
</dbReference>
<gene>
    <name evidence="7" type="ordered locus">Tresu_1028</name>
</gene>
<feature type="transmembrane region" description="Helical" evidence="6">
    <location>
        <begin position="278"/>
        <end position="300"/>
    </location>
</feature>
<sequence>MSEQEILKPKIKLSRTKNAVRNIYSGMFNKIFTIFFPFLIRTVLIKKIGIEYAGLNSLFSSVLQVLNLTELGFASAVVYSMYKPIAEDDKDTICALLNFYKRVYFIIGLVILALGSAVMPFLPHLIKGNVPQDINIYVLYSIYLVNTSLSYLLFGYKNSLLNAHQRRDVISNILTITQGLMNICQLFILVTIKNYYLYVLMMPIFTVLNNVMVGIETKRMFPEYSCKGKLDISVKKDIRKKVAGLMISKLAQTSRNSFDSIFISAFLGLAMTTIYSNYLLVISAITGILNIVINSLQAGVGNTLQTETKEKNYENLKKFNLLYTLFVGWCTTCMLCMYQSFMELWLGKDFLLPFGAVVLLCLYFYILKAGDINSLYYNASGMWWHGKYRAITEALLNLLGNFILVKYIGIYGIVISTVITAIIGHFWNGQFLFKLYYKNNKMIRYFLFEGMIAVMSFSICILTFTATTFIPELDATRTFIFTLLITGTVATILFSFSYIFVSRILKLTIYKIKK</sequence>
<reference evidence="7 8" key="1">
    <citation type="journal article" date="2011" name="Stand. Genomic Sci.">
        <title>Complete genome sequence of Treponema succinifaciens type strain (6091).</title>
        <authorList>
            <person name="Han C."/>
            <person name="Gronow S."/>
            <person name="Teshima H."/>
            <person name="Lapidus A."/>
            <person name="Nolan M."/>
            <person name="Lucas S."/>
            <person name="Hammon N."/>
            <person name="Deshpande S."/>
            <person name="Cheng J.F."/>
            <person name="Zeytun A."/>
            <person name="Tapia R."/>
            <person name="Goodwin L."/>
            <person name="Pitluck S."/>
            <person name="Liolios K."/>
            <person name="Pagani I."/>
            <person name="Ivanova N."/>
            <person name="Mavromatis K."/>
            <person name="Mikhailova N."/>
            <person name="Huntemann M."/>
            <person name="Pati A."/>
            <person name="Chen A."/>
            <person name="Palaniappan K."/>
            <person name="Land M."/>
            <person name="Hauser L."/>
            <person name="Brambilla E.M."/>
            <person name="Rohde M."/>
            <person name="Goker M."/>
            <person name="Woyke T."/>
            <person name="Bristow J."/>
            <person name="Eisen J.A."/>
            <person name="Markowitz V."/>
            <person name="Hugenholtz P."/>
            <person name="Kyrpides N.C."/>
            <person name="Klenk H.P."/>
            <person name="Detter J.C."/>
        </authorList>
    </citation>
    <scope>NUCLEOTIDE SEQUENCE [LARGE SCALE GENOMIC DNA]</scope>
    <source>
        <strain evidence="8">ATCC 33096 / DSM 2489 / 6091</strain>
    </source>
</reference>
<dbReference type="InterPro" id="IPR050833">
    <property type="entry name" value="Poly_Biosynth_Transport"/>
</dbReference>
<name>F2NVG7_TRES6</name>
<reference evidence="8" key="2">
    <citation type="submission" date="2011-04" db="EMBL/GenBank/DDBJ databases">
        <title>The complete genome of chromosome of Treponema succinifaciens DSM 2489.</title>
        <authorList>
            <person name="Lucas S."/>
            <person name="Copeland A."/>
            <person name="Lapidus A."/>
            <person name="Bruce D."/>
            <person name="Goodwin L."/>
            <person name="Pitluck S."/>
            <person name="Peters L."/>
            <person name="Kyrpides N."/>
            <person name="Mavromatis K."/>
            <person name="Ivanova N."/>
            <person name="Ovchinnikova G."/>
            <person name="Teshima H."/>
            <person name="Detter J.C."/>
            <person name="Tapia R."/>
            <person name="Han C."/>
            <person name="Land M."/>
            <person name="Hauser L."/>
            <person name="Markowitz V."/>
            <person name="Cheng J.-F."/>
            <person name="Hugenholtz P."/>
            <person name="Woyke T."/>
            <person name="Wu D."/>
            <person name="Gronow S."/>
            <person name="Wellnitz S."/>
            <person name="Brambilla E."/>
            <person name="Klenk H.-P."/>
            <person name="Eisen J.A."/>
        </authorList>
    </citation>
    <scope>NUCLEOTIDE SEQUENCE [LARGE SCALE GENOMIC DNA]</scope>
    <source>
        <strain evidence="8">ATCC 33096 / DSM 2489 / 6091</strain>
    </source>
</reference>
<dbReference type="STRING" id="869209.Tresu_1028"/>
<protein>
    <submittedName>
        <fullName evidence="7">Polysaccharide biosynthesis protein</fullName>
    </submittedName>
</protein>
<dbReference type="PANTHER" id="PTHR30250:SF26">
    <property type="entry name" value="PSMA PROTEIN"/>
    <property type="match status" value="1"/>
</dbReference>
<dbReference type="EMBL" id="CP002631">
    <property type="protein sequence ID" value="AEB13946.1"/>
    <property type="molecule type" value="Genomic_DNA"/>
</dbReference>
<feature type="transmembrane region" description="Helical" evidence="6">
    <location>
        <begin position="408"/>
        <end position="433"/>
    </location>
</feature>
<dbReference type="AlphaFoldDB" id="F2NVG7"/>
<dbReference type="HOGENOM" id="CLU_040274_1_0_12"/>
<dbReference type="PANTHER" id="PTHR30250">
    <property type="entry name" value="PST FAMILY PREDICTED COLANIC ACID TRANSPORTER"/>
    <property type="match status" value="1"/>
</dbReference>
<feature type="transmembrane region" description="Helical" evidence="6">
    <location>
        <begin position="103"/>
        <end position="122"/>
    </location>
</feature>
<feature type="transmembrane region" description="Helical" evidence="6">
    <location>
        <begin position="350"/>
        <end position="367"/>
    </location>
</feature>
<evidence type="ECO:0000256" key="1">
    <source>
        <dbReference type="ARBA" id="ARBA00004651"/>
    </source>
</evidence>
<feature type="transmembrane region" description="Helical" evidence="6">
    <location>
        <begin position="479"/>
        <end position="501"/>
    </location>
</feature>
<feature type="transmembrane region" description="Helical" evidence="6">
    <location>
        <begin position="21"/>
        <end position="40"/>
    </location>
</feature>
<feature type="transmembrane region" description="Helical" evidence="6">
    <location>
        <begin position="134"/>
        <end position="157"/>
    </location>
</feature>
<keyword evidence="8" id="KW-1185">Reference proteome</keyword>
<dbReference type="Proteomes" id="UP000006852">
    <property type="component" value="Chromosome"/>
</dbReference>
<comment type="subcellular location">
    <subcellularLocation>
        <location evidence="1">Cell membrane</location>
        <topology evidence="1">Multi-pass membrane protein</topology>
    </subcellularLocation>
</comment>
<keyword evidence="2" id="KW-1003">Cell membrane</keyword>
<keyword evidence="4 6" id="KW-1133">Transmembrane helix</keyword>
<feature type="transmembrane region" description="Helical" evidence="6">
    <location>
        <begin position="60"/>
        <end position="82"/>
    </location>
</feature>
<evidence type="ECO:0000256" key="5">
    <source>
        <dbReference type="ARBA" id="ARBA00023136"/>
    </source>
</evidence>
<accession>F2NVG7</accession>
<dbReference type="GO" id="GO:0005886">
    <property type="term" value="C:plasma membrane"/>
    <property type="evidence" value="ECO:0007669"/>
    <property type="project" value="UniProtKB-SubCell"/>
</dbReference>
<feature type="transmembrane region" description="Helical" evidence="6">
    <location>
        <begin position="169"/>
        <end position="189"/>
    </location>
</feature>
<evidence type="ECO:0000256" key="3">
    <source>
        <dbReference type="ARBA" id="ARBA00022692"/>
    </source>
</evidence>
<organism evidence="7 8">
    <name type="scientific">Treponema succinifaciens (strain ATCC 33096 / DSM 2489 / 6091)</name>
    <dbReference type="NCBI Taxonomy" id="869209"/>
    <lineage>
        <taxon>Bacteria</taxon>
        <taxon>Pseudomonadati</taxon>
        <taxon>Spirochaetota</taxon>
        <taxon>Spirochaetia</taxon>
        <taxon>Spirochaetales</taxon>
        <taxon>Treponemataceae</taxon>
        <taxon>Treponema</taxon>
    </lineage>
</organism>
<keyword evidence="3 6" id="KW-0812">Transmembrane</keyword>
<evidence type="ECO:0000256" key="4">
    <source>
        <dbReference type="ARBA" id="ARBA00022989"/>
    </source>
</evidence>
<feature type="transmembrane region" description="Helical" evidence="6">
    <location>
        <begin position="195"/>
        <end position="215"/>
    </location>
</feature>
<evidence type="ECO:0000256" key="6">
    <source>
        <dbReference type="SAM" id="Phobius"/>
    </source>
</evidence>
<feature type="transmembrane region" description="Helical" evidence="6">
    <location>
        <begin position="445"/>
        <end position="467"/>
    </location>
</feature>